<evidence type="ECO:0000259" key="2">
    <source>
        <dbReference type="Pfam" id="PF12612"/>
    </source>
</evidence>
<feature type="domain" description="Tubulin-folding cofactor D C-terminal" evidence="2">
    <location>
        <begin position="932"/>
        <end position="1073"/>
    </location>
</feature>
<dbReference type="InterPro" id="IPR016024">
    <property type="entry name" value="ARM-type_fold"/>
</dbReference>
<protein>
    <recommendedName>
        <fullName evidence="6">Tubulin-specific chaperone D</fullName>
    </recommendedName>
</protein>
<dbReference type="SUPFAM" id="SSF48371">
    <property type="entry name" value="ARM repeat"/>
    <property type="match status" value="2"/>
</dbReference>
<reference evidence="4 5" key="1">
    <citation type="submission" date="2023-08" db="EMBL/GenBank/DDBJ databases">
        <title>Black Yeasts Isolated from many extreme environments.</title>
        <authorList>
            <person name="Coleine C."/>
            <person name="Stajich J.E."/>
            <person name="Selbmann L."/>
        </authorList>
    </citation>
    <scope>NUCLEOTIDE SEQUENCE [LARGE SCALE GENOMIC DNA]</scope>
    <source>
        <strain evidence="4 5">CCFEE 5885</strain>
    </source>
</reference>
<dbReference type="Pfam" id="PF23579">
    <property type="entry name" value="ARM_TBCD"/>
    <property type="match status" value="1"/>
</dbReference>
<dbReference type="Gene3D" id="1.25.10.10">
    <property type="entry name" value="Leucine-rich Repeat Variant"/>
    <property type="match status" value="1"/>
</dbReference>
<evidence type="ECO:0008006" key="6">
    <source>
        <dbReference type="Google" id="ProtNLM"/>
    </source>
</evidence>
<dbReference type="InterPro" id="IPR033162">
    <property type="entry name" value="TBCD"/>
</dbReference>
<dbReference type="PANTHER" id="PTHR12658:SF0">
    <property type="entry name" value="TUBULIN-SPECIFIC CHAPERONE D"/>
    <property type="match status" value="1"/>
</dbReference>
<dbReference type="Pfam" id="PF25767">
    <property type="entry name" value="ARM_TBCD_2nd"/>
    <property type="match status" value="2"/>
</dbReference>
<evidence type="ECO:0000259" key="3">
    <source>
        <dbReference type="Pfam" id="PF25767"/>
    </source>
</evidence>
<keyword evidence="1" id="KW-0143">Chaperone</keyword>
<organism evidence="4 5">
    <name type="scientific">Lithohypha guttulata</name>
    <dbReference type="NCBI Taxonomy" id="1690604"/>
    <lineage>
        <taxon>Eukaryota</taxon>
        <taxon>Fungi</taxon>
        <taxon>Dikarya</taxon>
        <taxon>Ascomycota</taxon>
        <taxon>Pezizomycotina</taxon>
        <taxon>Eurotiomycetes</taxon>
        <taxon>Chaetothyriomycetidae</taxon>
        <taxon>Chaetothyriales</taxon>
        <taxon>Trichomeriaceae</taxon>
        <taxon>Lithohypha</taxon>
    </lineage>
</organism>
<proteinExistence type="predicted"/>
<dbReference type="InterPro" id="IPR011989">
    <property type="entry name" value="ARM-like"/>
</dbReference>
<sequence length="1193" mass="131243">MDVAAAESDVKLYKASAELLAELQQKLPLLLRAPNQRPRKWILYTKTSEVIRLLDSFQEWPQLLDPVLADLVHALVEAFLAYCINSRNVYHCNGNIQTTHIEPLPRAICRLLYLFCKVRGHKVIVRLLNNEPKYIEPLLVCFMQWKQPSKSSENNMSWEERYIMLLWLSHLLLAPFGLNTISGFGSSNSSIVEPFNSMPLPDVAKLLLAVALDHLLAASKERESASLLIVRLALRKDMQAFGLPHAVFHWCTSELGAKQQDALAGQYRYVGLLTLLFGLTNSSSSTEAAPFAQHIFDTCKALATDSIAESLAARQSAPGRKLLIKIMRSSMLHTLALASSGSGEAEEQAESMLEDGIQILLEWLADSDTPVRQAASKALGMIIHKLAPYMAAEVVEAVLGCLEENMLLEDRRTGQLTAMTDLFTVDTKLYKKNLNAVDALKWHGVMLTLGHILFRRSPPPEQLSPILEALLTGLAFEQRSNVGTSLGVGVRDAACFGIWSLARKYTTKEVEAASLSLLSSSPHAVEGREMRSTLQVVATELVVASCLDPSGNLRRGASAALQELIGRHPDTIHQGISVVQRVDYHAVARRSRAMTEVSETVSQLGTEYHASLLFAMLDWGGCRAVDSESRRQAASTIGVLFHQGYPEVQYAFARELSSQILDLKANNVGINAATRHGLLCSLAAILQMMGTKRDGERTYLAVLSPLLDALDKTTGTLDGRVTADLTNVLEATAKLIAAVAQSSSASSLSARWPSFSSAVLPILDRCSTASEDDLLSVIAAQANFDLFTTLDDSSKMALLDSWLPAECLRQRTVYTCKGRIASLASVYPVLGTNVRLAPFSQRITAFLAAIVTSNLAIEIKVNAMEGVSAILSSRVAPLSPCMQNLLQAIAVGLADYTVDQRGDIGSLLRIASIDAVRSLELERLESESARPILKLIVRLSIDKLSKVRFAAWICLQERWKRYISEGKDFLTFEHQADISSFAYYRQLTELLKVDWLFDDTLLGFIASVAGGADDISQTATGALISFSGEQDESDRRRLLRDVISFLVRQLKAAADQEDREVVPLLDTLCLMREQFIEDTNSVFGHEGLDLLSLYDSLQTPVADIPRIASLIRLLSTLSSIPQFRVKAADRISRKLLHKWPKVRQAAVDAVFMLHSEAMPVELDWNASALKNKAEVVELRKSLGVAGRPAEPRS</sequence>
<accession>A0ABR0JW33</accession>
<comment type="caution">
    <text evidence="4">The sequence shown here is derived from an EMBL/GenBank/DDBJ whole genome shotgun (WGS) entry which is preliminary data.</text>
</comment>
<evidence type="ECO:0000256" key="1">
    <source>
        <dbReference type="ARBA" id="ARBA00023186"/>
    </source>
</evidence>
<evidence type="ECO:0000313" key="4">
    <source>
        <dbReference type="EMBL" id="KAK5077360.1"/>
    </source>
</evidence>
<dbReference type="Pfam" id="PF12612">
    <property type="entry name" value="TFCD_C"/>
    <property type="match status" value="1"/>
</dbReference>
<dbReference type="InterPro" id="IPR022577">
    <property type="entry name" value="TBCD_C"/>
</dbReference>
<keyword evidence="5" id="KW-1185">Reference proteome</keyword>
<dbReference type="Proteomes" id="UP001345013">
    <property type="component" value="Unassembled WGS sequence"/>
</dbReference>
<name>A0ABR0JW33_9EURO</name>
<dbReference type="InterPro" id="IPR058033">
    <property type="entry name" value="ARM_TBCD_2nd"/>
</dbReference>
<evidence type="ECO:0000313" key="5">
    <source>
        <dbReference type="Proteomes" id="UP001345013"/>
    </source>
</evidence>
<feature type="domain" description="Tubulin-folding cofactor D ARM repeats" evidence="3">
    <location>
        <begin position="344"/>
        <end position="406"/>
    </location>
</feature>
<feature type="domain" description="Tubulin-folding cofactor D ARM repeats" evidence="3">
    <location>
        <begin position="440"/>
        <end position="513"/>
    </location>
</feature>
<gene>
    <name evidence="4" type="ORF">LTR24_009720</name>
</gene>
<dbReference type="EMBL" id="JAVRRG010000231">
    <property type="protein sequence ID" value="KAK5077360.1"/>
    <property type="molecule type" value="Genomic_DNA"/>
</dbReference>
<dbReference type="PANTHER" id="PTHR12658">
    <property type="entry name" value="BETA-TUBULIN COFACTOR D"/>
    <property type="match status" value="1"/>
</dbReference>